<dbReference type="PROSITE" id="PS50011">
    <property type="entry name" value="PROTEIN_KINASE_DOM"/>
    <property type="match status" value="1"/>
</dbReference>
<gene>
    <name evidence="2" type="ORF">GLOINDRAFT_24126</name>
</gene>
<dbReference type="HOGENOM" id="CLU_000288_7_34_1"/>
<proteinExistence type="predicted"/>
<dbReference type="EMBL" id="KI282192">
    <property type="protein sequence ID" value="ESA15191.1"/>
    <property type="molecule type" value="Genomic_DNA"/>
</dbReference>
<dbReference type="InterPro" id="IPR050167">
    <property type="entry name" value="Ser_Thr_protein_kinase"/>
</dbReference>
<organism evidence="2">
    <name type="scientific">Rhizophagus irregularis (strain DAOM 181602 / DAOM 197198 / MUCL 43194)</name>
    <name type="common">Arbuscular mycorrhizal fungus</name>
    <name type="synonym">Glomus intraradices</name>
    <dbReference type="NCBI Taxonomy" id="747089"/>
    <lineage>
        <taxon>Eukaryota</taxon>
        <taxon>Fungi</taxon>
        <taxon>Fungi incertae sedis</taxon>
        <taxon>Mucoromycota</taxon>
        <taxon>Glomeromycotina</taxon>
        <taxon>Glomeromycetes</taxon>
        <taxon>Glomerales</taxon>
        <taxon>Glomeraceae</taxon>
        <taxon>Rhizophagus</taxon>
    </lineage>
</organism>
<reference evidence="2" key="1">
    <citation type="submission" date="2013-07" db="EMBL/GenBank/DDBJ databases">
        <title>The genome of an arbuscular mycorrhizal fungus provides insights into the evolution of the oldest plant symbiosis.</title>
        <authorList>
            <consortium name="DOE Joint Genome Institute"/>
            <person name="Tisserant E."/>
            <person name="Malbreil M."/>
            <person name="Kuo A."/>
            <person name="Kohler A."/>
            <person name="Symeonidi A."/>
            <person name="Balestrini R."/>
            <person name="Charron P."/>
            <person name="Duensing N."/>
            <person name="Frei-dit-Frey N."/>
            <person name="Gianinazzi-Pearson V."/>
            <person name="Gilbert B."/>
            <person name="Handa Y."/>
            <person name="Hijri M."/>
            <person name="Kaul R."/>
            <person name="Kawaguchi M."/>
            <person name="Krajinski F."/>
            <person name="Lammers P."/>
            <person name="Lapierre D."/>
            <person name="Masclaux F.G."/>
            <person name="Murat C."/>
            <person name="Morin E."/>
            <person name="Ndikumana S."/>
            <person name="Pagni M."/>
            <person name="Petitpierre D."/>
            <person name="Requena N."/>
            <person name="Rosikiewicz P."/>
            <person name="Riley R."/>
            <person name="Saito K."/>
            <person name="San Clemente H."/>
            <person name="Shapiro H."/>
            <person name="van Tuinen D."/>
            <person name="Becard G."/>
            <person name="Bonfante P."/>
            <person name="Paszkowski U."/>
            <person name="Shachar-Hill Y."/>
            <person name="Young J.P."/>
            <person name="Sanders I.R."/>
            <person name="Henrissat B."/>
            <person name="Rensing S.A."/>
            <person name="Grigoriev I.V."/>
            <person name="Corradi N."/>
            <person name="Roux C."/>
            <person name="Martin F."/>
        </authorList>
    </citation>
    <scope>NUCLEOTIDE SEQUENCE</scope>
    <source>
        <strain evidence="2">DAOM 197198</strain>
    </source>
</reference>
<dbReference type="PANTHER" id="PTHR23257">
    <property type="entry name" value="SERINE-THREONINE PROTEIN KINASE"/>
    <property type="match status" value="1"/>
</dbReference>
<dbReference type="Gene3D" id="1.10.10.1010">
    <property type="entry name" value="Intein homing endonuclease, domain IV"/>
    <property type="match status" value="1"/>
</dbReference>
<feature type="domain" description="Protein kinase" evidence="1">
    <location>
        <begin position="67"/>
        <end position="240"/>
    </location>
</feature>
<name>U9UHV6_RHIID</name>
<sequence length="240" mass="28283">MDQQTNYKLKIDFLISSDVHLNHPTQTTLEPIFKKCNGCKRRRKVFNKIGQICYQCYKAKKIPLSGNKDIEFIAEGGFSQIYKATWIDGPIIDWNEENQKYDYYGEMTVALKELNNSESINSRELNELKVYYDFVSKWKPNKNSKSHRISNKEYYYVNINDHNYINICYGITQNPITKNFMIITKYYESGDLAHYIADNFFNYPWYSKLGNLLFISSGLENIHDANIIHKDYHSGNILIE</sequence>
<dbReference type="GO" id="GO:0005737">
    <property type="term" value="C:cytoplasm"/>
    <property type="evidence" value="ECO:0007669"/>
    <property type="project" value="TreeGrafter"/>
</dbReference>
<dbReference type="VEuPathDB" id="FungiDB:RhiirFUN_007188"/>
<dbReference type="Gene3D" id="1.10.510.10">
    <property type="entry name" value="Transferase(Phosphotransferase) domain 1"/>
    <property type="match status" value="1"/>
</dbReference>
<dbReference type="AlphaFoldDB" id="U9UHV6"/>
<dbReference type="InterPro" id="IPR011009">
    <property type="entry name" value="Kinase-like_dom_sf"/>
</dbReference>
<evidence type="ECO:0000259" key="1">
    <source>
        <dbReference type="PROSITE" id="PS50011"/>
    </source>
</evidence>
<dbReference type="GO" id="GO:0004672">
    <property type="term" value="F:protein kinase activity"/>
    <property type="evidence" value="ECO:0007669"/>
    <property type="project" value="InterPro"/>
</dbReference>
<dbReference type="PANTHER" id="PTHR23257:SF963">
    <property type="entry name" value="AT08303P"/>
    <property type="match status" value="1"/>
</dbReference>
<dbReference type="Pfam" id="PF07714">
    <property type="entry name" value="PK_Tyr_Ser-Thr"/>
    <property type="match status" value="1"/>
</dbReference>
<protein>
    <recommendedName>
        <fullName evidence="1">Protein kinase domain-containing protein</fullName>
    </recommendedName>
</protein>
<dbReference type="InterPro" id="IPR001245">
    <property type="entry name" value="Ser-Thr/Tyr_kinase_cat_dom"/>
</dbReference>
<dbReference type="InterPro" id="IPR000719">
    <property type="entry name" value="Prot_kinase_dom"/>
</dbReference>
<dbReference type="GO" id="GO:0005524">
    <property type="term" value="F:ATP binding"/>
    <property type="evidence" value="ECO:0007669"/>
    <property type="project" value="InterPro"/>
</dbReference>
<dbReference type="SUPFAM" id="SSF56112">
    <property type="entry name" value="Protein kinase-like (PK-like)"/>
    <property type="match status" value="1"/>
</dbReference>
<evidence type="ECO:0000313" key="2">
    <source>
        <dbReference type="EMBL" id="ESA15191.1"/>
    </source>
</evidence>
<dbReference type="GO" id="GO:0007165">
    <property type="term" value="P:signal transduction"/>
    <property type="evidence" value="ECO:0007669"/>
    <property type="project" value="TreeGrafter"/>
</dbReference>
<accession>U9UHV6</accession>